<keyword evidence="1" id="KW-0472">Membrane</keyword>
<reference evidence="2 3" key="1">
    <citation type="journal article" date="2009" name="Nature">
        <title>The Sorghum bicolor genome and the diversification of grasses.</title>
        <authorList>
            <person name="Paterson A.H."/>
            <person name="Bowers J.E."/>
            <person name="Bruggmann R."/>
            <person name="Dubchak I."/>
            <person name="Grimwood J."/>
            <person name="Gundlach H."/>
            <person name="Haberer G."/>
            <person name="Hellsten U."/>
            <person name="Mitros T."/>
            <person name="Poliakov A."/>
            <person name="Schmutz J."/>
            <person name="Spannagl M."/>
            <person name="Tang H."/>
            <person name="Wang X."/>
            <person name="Wicker T."/>
            <person name="Bharti A.K."/>
            <person name="Chapman J."/>
            <person name="Feltus F.A."/>
            <person name="Gowik U."/>
            <person name="Grigoriev I.V."/>
            <person name="Lyons E."/>
            <person name="Maher C.A."/>
            <person name="Martis M."/>
            <person name="Narechania A."/>
            <person name="Otillar R.P."/>
            <person name="Penning B.W."/>
            <person name="Salamov A.A."/>
            <person name="Wang Y."/>
            <person name="Zhang L."/>
            <person name="Carpita N.C."/>
            <person name="Freeling M."/>
            <person name="Gingle A.R."/>
            <person name="Hash C.T."/>
            <person name="Keller B."/>
            <person name="Klein P."/>
            <person name="Kresovich S."/>
            <person name="McCann M.C."/>
            <person name="Ming R."/>
            <person name="Peterson D.G."/>
            <person name="Mehboob-ur-Rahman"/>
            <person name="Ware D."/>
            <person name="Westhoff P."/>
            <person name="Mayer K.F."/>
            <person name="Messing J."/>
            <person name="Rokhsar D.S."/>
        </authorList>
    </citation>
    <scope>NUCLEOTIDE SEQUENCE [LARGE SCALE GENOMIC DNA]</scope>
    <source>
        <strain evidence="3">cv. BTx623</strain>
    </source>
</reference>
<dbReference type="EMBL" id="CM000761">
    <property type="protein sequence ID" value="OQU88696.1"/>
    <property type="molecule type" value="Genomic_DNA"/>
</dbReference>
<dbReference type="Gramene" id="OQU88696">
    <property type="protein sequence ID" value="OQU88696"/>
    <property type="gene ID" value="SORBI_3002G076450"/>
</dbReference>
<accession>A0A1W0W2V0</accession>
<dbReference type="Proteomes" id="UP000000768">
    <property type="component" value="Chromosome 2"/>
</dbReference>
<feature type="transmembrane region" description="Helical" evidence="1">
    <location>
        <begin position="6"/>
        <end position="27"/>
    </location>
</feature>
<protein>
    <submittedName>
        <fullName evidence="2">Uncharacterized protein</fullName>
    </submittedName>
</protein>
<sequence length="52" mass="5838">MLTTLPPAVSLAMVSFQAVFLGVPIIWDTKSIQKGRKQESKLKRTGFRFADQ</sequence>
<reference evidence="3" key="2">
    <citation type="journal article" date="2018" name="Plant J.">
        <title>The Sorghum bicolor reference genome: improved assembly, gene annotations, a transcriptome atlas, and signatures of genome organization.</title>
        <authorList>
            <person name="McCormick R.F."/>
            <person name="Truong S.K."/>
            <person name="Sreedasyam A."/>
            <person name="Jenkins J."/>
            <person name="Shu S."/>
            <person name="Sims D."/>
            <person name="Kennedy M."/>
            <person name="Amirebrahimi M."/>
            <person name="Weers B.D."/>
            <person name="McKinley B."/>
            <person name="Mattison A."/>
            <person name="Morishige D.T."/>
            <person name="Grimwood J."/>
            <person name="Schmutz J."/>
            <person name="Mullet J.E."/>
        </authorList>
    </citation>
    <scope>NUCLEOTIDE SEQUENCE [LARGE SCALE GENOMIC DNA]</scope>
    <source>
        <strain evidence="3">cv. BTx623</strain>
    </source>
</reference>
<dbReference type="AlphaFoldDB" id="A0A1W0W2V0"/>
<evidence type="ECO:0000313" key="3">
    <source>
        <dbReference type="Proteomes" id="UP000000768"/>
    </source>
</evidence>
<keyword evidence="3" id="KW-1185">Reference proteome</keyword>
<proteinExistence type="predicted"/>
<evidence type="ECO:0000313" key="2">
    <source>
        <dbReference type="EMBL" id="OQU88696.1"/>
    </source>
</evidence>
<gene>
    <name evidence="2" type="ORF">SORBI_3002G076450</name>
</gene>
<evidence type="ECO:0000256" key="1">
    <source>
        <dbReference type="SAM" id="Phobius"/>
    </source>
</evidence>
<organism evidence="2 3">
    <name type="scientific">Sorghum bicolor</name>
    <name type="common">Sorghum</name>
    <name type="synonym">Sorghum vulgare</name>
    <dbReference type="NCBI Taxonomy" id="4558"/>
    <lineage>
        <taxon>Eukaryota</taxon>
        <taxon>Viridiplantae</taxon>
        <taxon>Streptophyta</taxon>
        <taxon>Embryophyta</taxon>
        <taxon>Tracheophyta</taxon>
        <taxon>Spermatophyta</taxon>
        <taxon>Magnoliopsida</taxon>
        <taxon>Liliopsida</taxon>
        <taxon>Poales</taxon>
        <taxon>Poaceae</taxon>
        <taxon>PACMAD clade</taxon>
        <taxon>Panicoideae</taxon>
        <taxon>Andropogonodae</taxon>
        <taxon>Andropogoneae</taxon>
        <taxon>Sorghinae</taxon>
        <taxon>Sorghum</taxon>
    </lineage>
</organism>
<dbReference type="InParanoid" id="A0A1W0W2V0"/>
<keyword evidence="1" id="KW-0812">Transmembrane</keyword>
<keyword evidence="1" id="KW-1133">Transmembrane helix</keyword>
<name>A0A1W0W2V0_SORBI</name>